<reference evidence="1" key="1">
    <citation type="submission" date="2022-04" db="EMBL/GenBank/DDBJ databases">
        <title>Genome of the entomopathogenic fungus Entomophthora muscae.</title>
        <authorList>
            <person name="Elya C."/>
            <person name="Lovett B.R."/>
            <person name="Lee E."/>
            <person name="Macias A.M."/>
            <person name="Hajek A.E."/>
            <person name="De Bivort B.L."/>
            <person name="Kasson M.T."/>
            <person name="De Fine Licht H.H."/>
            <person name="Stajich J.E."/>
        </authorList>
    </citation>
    <scope>NUCLEOTIDE SEQUENCE</scope>
    <source>
        <strain evidence="1">Berkeley</strain>
    </source>
</reference>
<proteinExistence type="predicted"/>
<organism evidence="1 2">
    <name type="scientific">Entomophthora muscae</name>
    <dbReference type="NCBI Taxonomy" id="34485"/>
    <lineage>
        <taxon>Eukaryota</taxon>
        <taxon>Fungi</taxon>
        <taxon>Fungi incertae sedis</taxon>
        <taxon>Zoopagomycota</taxon>
        <taxon>Entomophthoromycotina</taxon>
        <taxon>Entomophthoromycetes</taxon>
        <taxon>Entomophthorales</taxon>
        <taxon>Entomophthoraceae</taxon>
        <taxon>Entomophthora</taxon>
    </lineage>
</organism>
<keyword evidence="2" id="KW-1185">Reference proteome</keyword>
<dbReference type="Proteomes" id="UP001165960">
    <property type="component" value="Unassembled WGS sequence"/>
</dbReference>
<gene>
    <name evidence="1" type="ORF">DSO57_1020338</name>
</gene>
<evidence type="ECO:0000313" key="2">
    <source>
        <dbReference type="Proteomes" id="UP001165960"/>
    </source>
</evidence>
<dbReference type="EMBL" id="QTSX02003645">
    <property type="protein sequence ID" value="KAJ9069251.1"/>
    <property type="molecule type" value="Genomic_DNA"/>
</dbReference>
<evidence type="ECO:0000313" key="1">
    <source>
        <dbReference type="EMBL" id="KAJ9069251.1"/>
    </source>
</evidence>
<accession>A0ACC2T424</accession>
<name>A0ACC2T424_9FUNG</name>
<feature type="non-terminal residue" evidence="1">
    <location>
        <position position="127"/>
    </location>
</feature>
<sequence length="127" mass="14198">MGPAARRNSGSGFKSFPWAHLDNVDLLTPFVGDPKTLEERNPDPQIVSYTFDWEVEDIIDSPQVKEKSQFLVKWKDYGENSSSWEPEENLQYCSEVLGEFLARGSLPLGGGSVRNVSSENSDNNLNS</sequence>
<protein>
    <submittedName>
        <fullName evidence="1">Uncharacterized protein</fullName>
    </submittedName>
</protein>
<comment type="caution">
    <text evidence="1">The sequence shown here is derived from an EMBL/GenBank/DDBJ whole genome shotgun (WGS) entry which is preliminary data.</text>
</comment>